<sequence>MGDLMEVLYVIVPVGILLIPLAIASVRHEMRRLKTIREQARVASTPEQRARESYDDLSTEW</sequence>
<gene>
    <name evidence="3" type="ORF">AA309_20000</name>
</gene>
<evidence type="ECO:0000256" key="2">
    <source>
        <dbReference type="SAM" id="Phobius"/>
    </source>
</evidence>
<dbReference type="EMBL" id="LCYG01000055">
    <property type="protein sequence ID" value="KLK91387.1"/>
    <property type="molecule type" value="Genomic_DNA"/>
</dbReference>
<proteinExistence type="predicted"/>
<keyword evidence="2" id="KW-0472">Membrane</keyword>
<keyword evidence="2" id="KW-0812">Transmembrane</keyword>
<evidence type="ECO:0000313" key="4">
    <source>
        <dbReference type="Proteomes" id="UP000035489"/>
    </source>
</evidence>
<protein>
    <submittedName>
        <fullName evidence="3">Uncharacterized protein</fullName>
    </submittedName>
</protein>
<dbReference type="AlphaFoldDB" id="A0A0H1RFM1"/>
<evidence type="ECO:0000313" key="3">
    <source>
        <dbReference type="EMBL" id="KLK91387.1"/>
    </source>
</evidence>
<dbReference type="STRING" id="1225564.AA309_20000"/>
<reference evidence="3 4" key="1">
    <citation type="submission" date="2015-05" db="EMBL/GenBank/DDBJ databases">
        <title>Draft genome sequence of Microvirga vignae strain BR3299, a novel nitrogen fixing bacteria isolated from Brazil semi-aired region.</title>
        <authorList>
            <person name="Zilli J.E."/>
            <person name="Passos S.R."/>
            <person name="Leite J."/>
            <person name="Baldani J.I."/>
            <person name="Xavier G.R."/>
            <person name="Rumjaneck N.G."/>
            <person name="Simoes-Araujo J.L."/>
        </authorList>
    </citation>
    <scope>NUCLEOTIDE SEQUENCE [LARGE SCALE GENOMIC DNA]</scope>
    <source>
        <strain evidence="3 4">BR3299</strain>
    </source>
</reference>
<feature type="region of interest" description="Disordered" evidence="1">
    <location>
        <begin position="41"/>
        <end position="61"/>
    </location>
</feature>
<evidence type="ECO:0000256" key="1">
    <source>
        <dbReference type="SAM" id="MobiDB-lite"/>
    </source>
</evidence>
<organism evidence="3 4">
    <name type="scientific">Microvirga vignae</name>
    <dbReference type="NCBI Taxonomy" id="1225564"/>
    <lineage>
        <taxon>Bacteria</taxon>
        <taxon>Pseudomonadati</taxon>
        <taxon>Pseudomonadota</taxon>
        <taxon>Alphaproteobacteria</taxon>
        <taxon>Hyphomicrobiales</taxon>
        <taxon>Methylobacteriaceae</taxon>
        <taxon>Microvirga</taxon>
    </lineage>
</organism>
<keyword evidence="2" id="KW-1133">Transmembrane helix</keyword>
<comment type="caution">
    <text evidence="3">The sequence shown here is derived from an EMBL/GenBank/DDBJ whole genome shotgun (WGS) entry which is preliminary data.</text>
</comment>
<accession>A0A0H1RFM1</accession>
<dbReference type="PATRIC" id="fig|1225564.3.peg.5309"/>
<feature type="transmembrane region" description="Helical" evidence="2">
    <location>
        <begin position="6"/>
        <end position="26"/>
    </location>
</feature>
<dbReference type="Proteomes" id="UP000035489">
    <property type="component" value="Unassembled WGS sequence"/>
</dbReference>
<name>A0A0H1RFM1_9HYPH</name>
<keyword evidence="4" id="KW-1185">Reference proteome</keyword>